<evidence type="ECO:0000313" key="3">
    <source>
        <dbReference type="EMBL" id="OJA09701.1"/>
    </source>
</evidence>
<protein>
    <recommendedName>
        <fullName evidence="2">BTB domain-containing protein</fullName>
    </recommendedName>
</protein>
<dbReference type="InterPro" id="IPR000210">
    <property type="entry name" value="BTB/POZ_dom"/>
</dbReference>
<dbReference type="Gene3D" id="3.30.710.10">
    <property type="entry name" value="Potassium Channel Kv1.1, Chain A"/>
    <property type="match status" value="1"/>
</dbReference>
<dbReference type="SUPFAM" id="SSF54695">
    <property type="entry name" value="POZ domain"/>
    <property type="match status" value="1"/>
</dbReference>
<sequence>MASSQDHVGRVIPHKDYFLRGGDLNVLVGNHLYRVHSYFFYRESLVWRQMLEGPADSKDHGPNDTPFTLDDVKSEDFERFLWVIYNPQYSLYDAPIETWLSILNLAHRWSFCNVKDLAIRELEKLDIDPIEKIAAYHEYKINKTLLLPAYIAICKRDKPISLAEGMALGMETVLRIADARERARQQAAESGIRSPTFEDFENVELENMVREVFSVSPKAMSPRTMSPAQHSRNSSGVFNGFGGTTMSNGFTTQKANVETTFGLNGNGPESATRNPFDNLRVSTGATEPASANGSTPKAEKKPQAPPKDDKLLPLELSETASQQASPASADNKGGAGSNLNGGGKGKGK</sequence>
<feature type="compositionally biased region" description="Basic and acidic residues" evidence="1">
    <location>
        <begin position="297"/>
        <end position="312"/>
    </location>
</feature>
<organism evidence="3 4">
    <name type="scientific">Rhizopogon vesiculosus</name>
    <dbReference type="NCBI Taxonomy" id="180088"/>
    <lineage>
        <taxon>Eukaryota</taxon>
        <taxon>Fungi</taxon>
        <taxon>Dikarya</taxon>
        <taxon>Basidiomycota</taxon>
        <taxon>Agaricomycotina</taxon>
        <taxon>Agaricomycetes</taxon>
        <taxon>Agaricomycetidae</taxon>
        <taxon>Boletales</taxon>
        <taxon>Suillineae</taxon>
        <taxon>Rhizopogonaceae</taxon>
        <taxon>Rhizopogon</taxon>
    </lineage>
</organism>
<feature type="compositionally biased region" description="Polar residues" evidence="1">
    <location>
        <begin position="318"/>
        <end position="328"/>
    </location>
</feature>
<dbReference type="STRING" id="180088.A0A1J8PLC6"/>
<keyword evidence="4" id="KW-1185">Reference proteome</keyword>
<comment type="caution">
    <text evidence="3">The sequence shown here is derived from an EMBL/GenBank/DDBJ whole genome shotgun (WGS) entry which is preliminary data.</text>
</comment>
<dbReference type="OrthoDB" id="2593747at2759"/>
<evidence type="ECO:0000259" key="2">
    <source>
        <dbReference type="PROSITE" id="PS50097"/>
    </source>
</evidence>
<reference evidence="3 4" key="1">
    <citation type="submission" date="2016-03" db="EMBL/GenBank/DDBJ databases">
        <title>Comparative genomics of the ectomycorrhizal sister species Rhizopogon vinicolor and Rhizopogon vesiculosus (Basidiomycota: Boletales) reveals a divergence of the mating type B locus.</title>
        <authorList>
            <person name="Mujic A.B."/>
            <person name="Kuo A."/>
            <person name="Tritt A."/>
            <person name="Lipzen A."/>
            <person name="Chen C."/>
            <person name="Johnson J."/>
            <person name="Sharma A."/>
            <person name="Barry K."/>
            <person name="Grigoriev I.V."/>
            <person name="Spatafora J.W."/>
        </authorList>
    </citation>
    <scope>NUCLEOTIDE SEQUENCE [LARGE SCALE GENOMIC DNA]</scope>
    <source>
        <strain evidence="3 4">AM-OR11-056</strain>
    </source>
</reference>
<dbReference type="InterPro" id="IPR011333">
    <property type="entry name" value="SKP1/BTB/POZ_sf"/>
</dbReference>
<feature type="region of interest" description="Disordered" evidence="1">
    <location>
        <begin position="219"/>
        <end position="240"/>
    </location>
</feature>
<dbReference type="AlphaFoldDB" id="A0A1J8PLC6"/>
<feature type="compositionally biased region" description="Polar residues" evidence="1">
    <location>
        <begin position="259"/>
        <end position="295"/>
    </location>
</feature>
<dbReference type="EMBL" id="LVVM01005826">
    <property type="protein sequence ID" value="OJA09701.1"/>
    <property type="molecule type" value="Genomic_DNA"/>
</dbReference>
<name>A0A1J8PLC6_9AGAM</name>
<feature type="compositionally biased region" description="Polar residues" evidence="1">
    <location>
        <begin position="223"/>
        <end position="237"/>
    </location>
</feature>
<accession>A0A1J8PLC6</accession>
<evidence type="ECO:0000256" key="1">
    <source>
        <dbReference type="SAM" id="MobiDB-lite"/>
    </source>
</evidence>
<feature type="domain" description="BTB" evidence="2">
    <location>
        <begin position="22"/>
        <end position="93"/>
    </location>
</feature>
<evidence type="ECO:0000313" key="4">
    <source>
        <dbReference type="Proteomes" id="UP000183567"/>
    </source>
</evidence>
<feature type="region of interest" description="Disordered" evidence="1">
    <location>
        <begin position="259"/>
        <end position="348"/>
    </location>
</feature>
<dbReference type="Proteomes" id="UP000183567">
    <property type="component" value="Unassembled WGS sequence"/>
</dbReference>
<dbReference type="Pfam" id="PF00651">
    <property type="entry name" value="BTB"/>
    <property type="match status" value="1"/>
</dbReference>
<dbReference type="PROSITE" id="PS50097">
    <property type="entry name" value="BTB"/>
    <property type="match status" value="1"/>
</dbReference>
<gene>
    <name evidence="3" type="ORF">AZE42_05565</name>
</gene>
<proteinExistence type="predicted"/>
<feature type="compositionally biased region" description="Gly residues" evidence="1">
    <location>
        <begin position="333"/>
        <end position="348"/>
    </location>
</feature>